<comment type="caution">
    <text evidence="1">The sequence shown here is derived from an EMBL/GenBank/DDBJ whole genome shotgun (WGS) entry which is preliminary data.</text>
</comment>
<reference evidence="2" key="1">
    <citation type="journal article" date="2019" name="Int. J. Syst. Evol. Microbiol.">
        <title>The Global Catalogue of Microorganisms (GCM) 10K type strain sequencing project: providing services to taxonomists for standard genome sequencing and annotation.</title>
        <authorList>
            <consortium name="The Broad Institute Genomics Platform"/>
            <consortium name="The Broad Institute Genome Sequencing Center for Infectious Disease"/>
            <person name="Wu L."/>
            <person name="Ma J."/>
        </authorList>
    </citation>
    <scope>NUCLEOTIDE SEQUENCE [LARGE SCALE GENOMIC DNA]</scope>
    <source>
        <strain evidence="2">CGMCC 4.7241</strain>
    </source>
</reference>
<dbReference type="Proteomes" id="UP001595699">
    <property type="component" value="Unassembled WGS sequence"/>
</dbReference>
<dbReference type="EMBL" id="JBHRZH010000006">
    <property type="protein sequence ID" value="MFC3760630.1"/>
    <property type="molecule type" value="Genomic_DNA"/>
</dbReference>
<dbReference type="RefSeq" id="WP_205116851.1">
    <property type="nucleotide sequence ID" value="NZ_JAFBCM010000001.1"/>
</dbReference>
<name>A0ABV7Y9E2_9ACTN</name>
<protein>
    <recommendedName>
        <fullName evidence="3">Transcriptional regulator</fullName>
    </recommendedName>
</protein>
<keyword evidence="2" id="KW-1185">Reference proteome</keyword>
<accession>A0ABV7Y9E2</accession>
<evidence type="ECO:0000313" key="1">
    <source>
        <dbReference type="EMBL" id="MFC3760630.1"/>
    </source>
</evidence>
<proteinExistence type="predicted"/>
<gene>
    <name evidence="1" type="ORF">ACFOUW_07260</name>
</gene>
<organism evidence="1 2">
    <name type="scientific">Tenggerimyces flavus</name>
    <dbReference type="NCBI Taxonomy" id="1708749"/>
    <lineage>
        <taxon>Bacteria</taxon>
        <taxon>Bacillati</taxon>
        <taxon>Actinomycetota</taxon>
        <taxon>Actinomycetes</taxon>
        <taxon>Propionibacteriales</taxon>
        <taxon>Nocardioidaceae</taxon>
        <taxon>Tenggerimyces</taxon>
    </lineage>
</organism>
<evidence type="ECO:0000313" key="2">
    <source>
        <dbReference type="Proteomes" id="UP001595699"/>
    </source>
</evidence>
<evidence type="ECO:0008006" key="3">
    <source>
        <dbReference type="Google" id="ProtNLM"/>
    </source>
</evidence>
<sequence length="346" mass="37139">MREAWVLDRQRLNAGRHDLTKVAASLSSSLPCVAGTALLCRPDWVPDEPIALGALTLRFDSAHPAPSFDGTEPASAHLRAGFGSYAEALGALARPAVFENRPAYRLLDASLAERALTFGPGSYFDGVNVGEAVAHELAAGGREFRSLVGDPRDFARRPALPAISTLTLRAGPVTSFVLHFRDAAKVAHGGGLHQVMPVGVFQPVNAAPGSFANDFDLWRGMVREYSEEFLGRSESYGDDEPLDYDAWPFYRAMTEARDAGLIRVYCLGLGVDPLTWATDLLTVAVFDPDCFDDLFGGLVQTNTEGTSSLVPFERKILEPLLDGTKPIQAAGAAALSLAAIHWAQLA</sequence>